<name>A0AAD7M491_QUISA</name>
<protein>
    <submittedName>
        <fullName evidence="3">Transcription factor-related</fullName>
    </submittedName>
</protein>
<dbReference type="GO" id="GO:0043565">
    <property type="term" value="F:sequence-specific DNA binding"/>
    <property type="evidence" value="ECO:0007669"/>
    <property type="project" value="InterPro"/>
</dbReference>
<proteinExistence type="predicted"/>
<feature type="domain" description="DOG1" evidence="2">
    <location>
        <begin position="6"/>
        <end position="242"/>
    </location>
</feature>
<comment type="caution">
    <text evidence="3">The sequence shown here is derived from an EMBL/GenBank/DDBJ whole genome shotgun (WGS) entry which is preliminary data.</text>
</comment>
<evidence type="ECO:0000313" key="3">
    <source>
        <dbReference type="EMBL" id="KAJ7968716.1"/>
    </source>
</evidence>
<accession>A0AAD7M491</accession>
<dbReference type="AlphaFoldDB" id="A0AAD7M491"/>
<keyword evidence="1" id="KW-0175">Coiled coil</keyword>
<sequence length="248" mass="28506">MKSQVEEKFCEYFEKWMSKLEDILHQLLMVSKERSTTATTLTSSDAELKALVSKMTTHFKEYYTVKWASAHEDVLAFFCSVWLSPLENAYSWVTGWKPSMAFKLLDSLKKKRVLVDMTEEQERKINELRLKIKFDEEKVEREMERQQMAIAERKMVELGRLATRVRKGDDGLSGRVDGLVEVAFKAMLVGLEKVMKAADCVRLKTLKGVLDVLSPLQCVEFLAAICMLQIQLRHASDSAKATGKQKQR</sequence>
<dbReference type="PANTHER" id="PTHR46354:SF2">
    <property type="entry name" value="PROTEIN DOG1-LIKE 4"/>
    <property type="match status" value="1"/>
</dbReference>
<dbReference type="InterPro" id="IPR051886">
    <property type="entry name" value="Seed_Dev/Stress_Resp_Reg"/>
</dbReference>
<keyword evidence="4" id="KW-1185">Reference proteome</keyword>
<reference evidence="3" key="1">
    <citation type="journal article" date="2023" name="Science">
        <title>Elucidation of the pathway for biosynthesis of saponin adjuvants from the soapbark tree.</title>
        <authorList>
            <person name="Reed J."/>
            <person name="Orme A."/>
            <person name="El-Demerdash A."/>
            <person name="Owen C."/>
            <person name="Martin L.B.B."/>
            <person name="Misra R.C."/>
            <person name="Kikuchi S."/>
            <person name="Rejzek M."/>
            <person name="Martin A.C."/>
            <person name="Harkess A."/>
            <person name="Leebens-Mack J."/>
            <person name="Louveau T."/>
            <person name="Stephenson M.J."/>
            <person name="Osbourn A."/>
        </authorList>
    </citation>
    <scope>NUCLEOTIDE SEQUENCE</scope>
    <source>
        <strain evidence="3">S10</strain>
    </source>
</reference>
<evidence type="ECO:0000313" key="4">
    <source>
        <dbReference type="Proteomes" id="UP001163823"/>
    </source>
</evidence>
<dbReference type="EMBL" id="JARAOO010000005">
    <property type="protein sequence ID" value="KAJ7968716.1"/>
    <property type="molecule type" value="Genomic_DNA"/>
</dbReference>
<gene>
    <name evidence="3" type="ORF">O6P43_012778</name>
</gene>
<dbReference type="PANTHER" id="PTHR46354">
    <property type="entry name" value="DOG1 DOMAIN-CONTAINING PROTEIN"/>
    <property type="match status" value="1"/>
</dbReference>
<dbReference type="Proteomes" id="UP001163823">
    <property type="component" value="Chromosome 5"/>
</dbReference>
<dbReference type="GO" id="GO:0006351">
    <property type="term" value="P:DNA-templated transcription"/>
    <property type="evidence" value="ECO:0007669"/>
    <property type="project" value="InterPro"/>
</dbReference>
<evidence type="ECO:0000259" key="2">
    <source>
        <dbReference type="PROSITE" id="PS51806"/>
    </source>
</evidence>
<feature type="coiled-coil region" evidence="1">
    <location>
        <begin position="118"/>
        <end position="154"/>
    </location>
</feature>
<organism evidence="3 4">
    <name type="scientific">Quillaja saponaria</name>
    <name type="common">Soap bark tree</name>
    <dbReference type="NCBI Taxonomy" id="32244"/>
    <lineage>
        <taxon>Eukaryota</taxon>
        <taxon>Viridiplantae</taxon>
        <taxon>Streptophyta</taxon>
        <taxon>Embryophyta</taxon>
        <taxon>Tracheophyta</taxon>
        <taxon>Spermatophyta</taxon>
        <taxon>Magnoliopsida</taxon>
        <taxon>eudicotyledons</taxon>
        <taxon>Gunneridae</taxon>
        <taxon>Pentapetalae</taxon>
        <taxon>rosids</taxon>
        <taxon>fabids</taxon>
        <taxon>Fabales</taxon>
        <taxon>Quillajaceae</taxon>
        <taxon>Quillaja</taxon>
    </lineage>
</organism>
<dbReference type="Pfam" id="PF14144">
    <property type="entry name" value="DOG1"/>
    <property type="match status" value="1"/>
</dbReference>
<evidence type="ECO:0000256" key="1">
    <source>
        <dbReference type="SAM" id="Coils"/>
    </source>
</evidence>
<dbReference type="KEGG" id="qsa:O6P43_012778"/>
<dbReference type="PROSITE" id="PS51806">
    <property type="entry name" value="DOG1"/>
    <property type="match status" value="1"/>
</dbReference>
<dbReference type="InterPro" id="IPR025422">
    <property type="entry name" value="TGA_domain"/>
</dbReference>